<protein>
    <submittedName>
        <fullName evidence="1">Uncharacterized protein</fullName>
    </submittedName>
</protein>
<sequence>MDAIPIFSQLKSVVQLVCGDHEGALQTQDNFTRQCPVVSQVRSVMEVALGDPDEALETQVECVKFLSRTVDAIPVGHVKGVVHLSVGDYNGCATAMKCATRTSAVTGAGTLGFIAGGPAGAAGMGIAVGAAYDGTLTELDSKISGEFKPNGMFQVSEDPTDPGKWCDSLWKMQWKCPKE</sequence>
<dbReference type="EMBL" id="JQDR03016377">
    <property type="protein sequence ID" value="KAA0185353.1"/>
    <property type="molecule type" value="Genomic_DNA"/>
</dbReference>
<dbReference type="PANTHER" id="PTHR34494">
    <property type="entry name" value="PROTEIN CBG25024"/>
    <property type="match status" value="1"/>
</dbReference>
<reference evidence="1" key="2">
    <citation type="journal article" date="2018" name="Environ. Sci. Technol.">
        <title>The Toxicogenome of Hyalella azteca: A Model for Sediment Ecotoxicology and Evolutionary Toxicology.</title>
        <authorList>
            <person name="Poynton H.C."/>
            <person name="Hasenbein S."/>
            <person name="Benoit J.B."/>
            <person name="Sepulveda M.S."/>
            <person name="Poelchau M.F."/>
            <person name="Hughes D.S.T."/>
            <person name="Murali S.C."/>
            <person name="Chen S."/>
            <person name="Glastad K.M."/>
            <person name="Goodisman M.A.D."/>
            <person name="Werren J.H."/>
            <person name="Vineis J.H."/>
            <person name="Bowen J.L."/>
            <person name="Friedrich M."/>
            <person name="Jones J."/>
            <person name="Robertson H.M."/>
            <person name="Feyereisen R."/>
            <person name="Mechler-Hickson A."/>
            <person name="Mathers N."/>
            <person name="Lee C.E."/>
            <person name="Colbourne J.K."/>
            <person name="Biales A."/>
            <person name="Johnston J.S."/>
            <person name="Wellborn G.A."/>
            <person name="Rosendale A.J."/>
            <person name="Cridge A.G."/>
            <person name="Munoz-Torres M.C."/>
            <person name="Bain P.A."/>
            <person name="Manny A.R."/>
            <person name="Major K.M."/>
            <person name="Lambert F.N."/>
            <person name="Vulpe C.D."/>
            <person name="Tuck P."/>
            <person name="Blalock B.J."/>
            <person name="Lin Y.Y."/>
            <person name="Smith M.E."/>
            <person name="Ochoa-Acuna H."/>
            <person name="Chen M.M."/>
            <person name="Childers C.P."/>
            <person name="Qu J."/>
            <person name="Dugan S."/>
            <person name="Lee S.L."/>
            <person name="Chao H."/>
            <person name="Dinh H."/>
            <person name="Han Y."/>
            <person name="Doddapaneni H."/>
            <person name="Worley K.C."/>
            <person name="Muzny D.M."/>
            <person name="Gibbs R.A."/>
            <person name="Richards S."/>
        </authorList>
    </citation>
    <scope>NUCLEOTIDE SEQUENCE</scope>
    <source>
        <strain evidence="1">HAZT.00-mixed</strain>
        <tissue evidence="1">Whole organism</tissue>
    </source>
</reference>
<comment type="caution">
    <text evidence="1">The sequence shown here is derived from an EMBL/GenBank/DDBJ whole genome shotgun (WGS) entry which is preliminary data.</text>
</comment>
<accession>A0A6A0GRJ8</accession>
<gene>
    <name evidence="1" type="ORF">HAZT_HAZT008787</name>
</gene>
<reference evidence="1" key="3">
    <citation type="submission" date="2019-06" db="EMBL/GenBank/DDBJ databases">
        <authorList>
            <person name="Poynton C."/>
            <person name="Hasenbein S."/>
            <person name="Benoit J.B."/>
            <person name="Sepulveda M.S."/>
            <person name="Poelchau M.F."/>
            <person name="Murali S.C."/>
            <person name="Chen S."/>
            <person name="Glastad K.M."/>
            <person name="Werren J.H."/>
            <person name="Vineis J.H."/>
            <person name="Bowen J.L."/>
            <person name="Friedrich M."/>
            <person name="Jones J."/>
            <person name="Robertson H.M."/>
            <person name="Feyereisen R."/>
            <person name="Mechler-Hickson A."/>
            <person name="Mathers N."/>
            <person name="Lee C.E."/>
            <person name="Colbourne J.K."/>
            <person name="Biales A."/>
            <person name="Johnston J.S."/>
            <person name="Wellborn G.A."/>
            <person name="Rosendale A.J."/>
            <person name="Cridge A.G."/>
            <person name="Munoz-Torres M.C."/>
            <person name="Bain P.A."/>
            <person name="Manny A.R."/>
            <person name="Major K.M."/>
            <person name="Lambert F.N."/>
            <person name="Vulpe C.D."/>
            <person name="Tuck P."/>
            <person name="Blalock B.J."/>
            <person name="Lin Y.-Y."/>
            <person name="Smith M.E."/>
            <person name="Ochoa-Acuna H."/>
            <person name="Chen M.-J.M."/>
            <person name="Childers C.P."/>
            <person name="Qu J."/>
            <person name="Dugan S."/>
            <person name="Lee S.L."/>
            <person name="Chao H."/>
            <person name="Dinh H."/>
            <person name="Han Y."/>
            <person name="Doddapaneni H."/>
            <person name="Worley K.C."/>
            <person name="Muzny D.M."/>
            <person name="Gibbs R.A."/>
            <person name="Richards S."/>
        </authorList>
    </citation>
    <scope>NUCLEOTIDE SEQUENCE</scope>
    <source>
        <strain evidence="1">HAZT.00-mixed</strain>
        <tissue evidence="1">Whole organism</tissue>
    </source>
</reference>
<dbReference type="PANTHER" id="PTHR34494:SF1">
    <property type="entry name" value="PROTEIN CBG25024"/>
    <property type="match status" value="1"/>
</dbReference>
<organism evidence="1">
    <name type="scientific">Hyalella azteca</name>
    <name type="common">Amphipod</name>
    <dbReference type="NCBI Taxonomy" id="294128"/>
    <lineage>
        <taxon>Eukaryota</taxon>
        <taxon>Metazoa</taxon>
        <taxon>Ecdysozoa</taxon>
        <taxon>Arthropoda</taxon>
        <taxon>Crustacea</taxon>
        <taxon>Multicrustacea</taxon>
        <taxon>Malacostraca</taxon>
        <taxon>Eumalacostraca</taxon>
        <taxon>Peracarida</taxon>
        <taxon>Amphipoda</taxon>
        <taxon>Senticaudata</taxon>
        <taxon>Talitrida</taxon>
        <taxon>Talitroidea</taxon>
        <taxon>Hyalellidae</taxon>
        <taxon>Hyalella</taxon>
    </lineage>
</organism>
<evidence type="ECO:0000313" key="1">
    <source>
        <dbReference type="EMBL" id="KAA0185353.1"/>
    </source>
</evidence>
<reference evidence="1" key="1">
    <citation type="submission" date="2014-08" db="EMBL/GenBank/DDBJ databases">
        <authorList>
            <person name="Murali S."/>
            <person name="Richards S."/>
            <person name="Bandaranaike D."/>
            <person name="Bellair M."/>
            <person name="Blankenburg K."/>
            <person name="Chao H."/>
            <person name="Dinh H."/>
            <person name="Doddapaneni H."/>
            <person name="Dugan-Rocha S."/>
            <person name="Elkadiri S."/>
            <person name="Gnanaolivu R."/>
            <person name="Hughes D."/>
            <person name="Lee S."/>
            <person name="Li M."/>
            <person name="Ming W."/>
            <person name="Munidasa M."/>
            <person name="Muniz J."/>
            <person name="Nguyen L."/>
            <person name="Osuji N."/>
            <person name="Pu L.-L."/>
            <person name="Puazo M."/>
            <person name="Skinner E."/>
            <person name="Qu C."/>
            <person name="Quiroz J."/>
            <person name="Raj R."/>
            <person name="Weissenberger G."/>
            <person name="Xin Y."/>
            <person name="Zou X."/>
            <person name="Han Y."/>
            <person name="Worley K."/>
            <person name="Muzny D."/>
            <person name="Gibbs R."/>
        </authorList>
    </citation>
    <scope>NUCLEOTIDE SEQUENCE</scope>
    <source>
        <strain evidence="1">HAZT.00-mixed</strain>
        <tissue evidence="1">Whole organism</tissue>
    </source>
</reference>
<proteinExistence type="predicted"/>
<dbReference type="AlphaFoldDB" id="A0A6A0GRJ8"/>
<dbReference type="Proteomes" id="UP000711488">
    <property type="component" value="Unassembled WGS sequence"/>
</dbReference>
<name>A0A6A0GRJ8_HYAAZ</name>